<feature type="compositionally biased region" description="Acidic residues" evidence="1">
    <location>
        <begin position="81"/>
        <end position="95"/>
    </location>
</feature>
<keyword evidence="3" id="KW-1185">Reference proteome</keyword>
<feature type="compositionally biased region" description="Basic residues" evidence="1">
    <location>
        <begin position="48"/>
        <end position="65"/>
    </location>
</feature>
<accession>A0A8R7PIR2</accession>
<evidence type="ECO:0000313" key="2">
    <source>
        <dbReference type="EnsemblPlants" id="TuG1812G0200004416.01.T01"/>
    </source>
</evidence>
<evidence type="ECO:0000313" key="3">
    <source>
        <dbReference type="Proteomes" id="UP000015106"/>
    </source>
</evidence>
<protein>
    <submittedName>
        <fullName evidence="2">Uncharacterized protein</fullName>
    </submittedName>
</protein>
<name>A0A8R7PIR2_TRIUA</name>
<dbReference type="EnsemblPlants" id="TuG1812G0200004416.01.T01">
    <property type="protein sequence ID" value="TuG1812G0200004416.01.T01"/>
    <property type="gene ID" value="TuG1812G0200004416.01"/>
</dbReference>
<reference evidence="2" key="2">
    <citation type="submission" date="2018-03" db="EMBL/GenBank/DDBJ databases">
        <title>The Triticum urartu genome reveals the dynamic nature of wheat genome evolution.</title>
        <authorList>
            <person name="Ling H."/>
            <person name="Ma B."/>
            <person name="Shi X."/>
            <person name="Liu H."/>
            <person name="Dong L."/>
            <person name="Sun H."/>
            <person name="Cao Y."/>
            <person name="Gao Q."/>
            <person name="Zheng S."/>
            <person name="Li Y."/>
            <person name="Yu Y."/>
            <person name="Du H."/>
            <person name="Qi M."/>
            <person name="Li Y."/>
            <person name="Yu H."/>
            <person name="Cui Y."/>
            <person name="Wang N."/>
            <person name="Chen C."/>
            <person name="Wu H."/>
            <person name="Zhao Y."/>
            <person name="Zhang J."/>
            <person name="Li Y."/>
            <person name="Zhou W."/>
            <person name="Zhang B."/>
            <person name="Hu W."/>
            <person name="Eijk M."/>
            <person name="Tang J."/>
            <person name="Witsenboer H."/>
            <person name="Zhao S."/>
            <person name="Li Z."/>
            <person name="Zhang A."/>
            <person name="Wang D."/>
            <person name="Liang C."/>
        </authorList>
    </citation>
    <scope>NUCLEOTIDE SEQUENCE [LARGE SCALE GENOMIC DNA]</scope>
    <source>
        <strain evidence="2">cv. G1812</strain>
    </source>
</reference>
<proteinExistence type="predicted"/>
<sequence>MLNEPEAICSQTGLSPFCTSNKPPAGDDPFWKKKPQDKPKKPQDKAAKPLRPKTKVVKKPAKKRTTASFEPNADADVANSDLEDDAESSQADDVETQQHEARRTTRHNGQGTSHSSSGESSTTKLPPLKTVPGAKPRPRKKARLTKPADDNVVVEPEKTLDPEETNADAMLNDPPPQGHDFFAEQV</sequence>
<feature type="compositionally biased region" description="Polar residues" evidence="1">
    <location>
        <begin position="9"/>
        <end position="22"/>
    </location>
</feature>
<reference evidence="2" key="3">
    <citation type="submission" date="2022-06" db="UniProtKB">
        <authorList>
            <consortium name="EnsemblPlants"/>
        </authorList>
    </citation>
    <scope>IDENTIFICATION</scope>
</reference>
<feature type="compositionally biased region" description="Basic and acidic residues" evidence="1">
    <location>
        <begin position="29"/>
        <end position="47"/>
    </location>
</feature>
<feature type="region of interest" description="Disordered" evidence="1">
    <location>
        <begin position="1"/>
        <end position="186"/>
    </location>
</feature>
<dbReference type="AlphaFoldDB" id="A0A8R7PIR2"/>
<dbReference type="Proteomes" id="UP000015106">
    <property type="component" value="Chromosome 2"/>
</dbReference>
<reference evidence="3" key="1">
    <citation type="journal article" date="2013" name="Nature">
        <title>Draft genome of the wheat A-genome progenitor Triticum urartu.</title>
        <authorList>
            <person name="Ling H.Q."/>
            <person name="Zhao S."/>
            <person name="Liu D."/>
            <person name="Wang J."/>
            <person name="Sun H."/>
            <person name="Zhang C."/>
            <person name="Fan H."/>
            <person name="Li D."/>
            <person name="Dong L."/>
            <person name="Tao Y."/>
            <person name="Gao C."/>
            <person name="Wu H."/>
            <person name="Li Y."/>
            <person name="Cui Y."/>
            <person name="Guo X."/>
            <person name="Zheng S."/>
            <person name="Wang B."/>
            <person name="Yu K."/>
            <person name="Liang Q."/>
            <person name="Yang W."/>
            <person name="Lou X."/>
            <person name="Chen J."/>
            <person name="Feng M."/>
            <person name="Jian J."/>
            <person name="Zhang X."/>
            <person name="Luo G."/>
            <person name="Jiang Y."/>
            <person name="Liu J."/>
            <person name="Wang Z."/>
            <person name="Sha Y."/>
            <person name="Zhang B."/>
            <person name="Wu H."/>
            <person name="Tang D."/>
            <person name="Shen Q."/>
            <person name="Xue P."/>
            <person name="Zou S."/>
            <person name="Wang X."/>
            <person name="Liu X."/>
            <person name="Wang F."/>
            <person name="Yang Y."/>
            <person name="An X."/>
            <person name="Dong Z."/>
            <person name="Zhang K."/>
            <person name="Zhang X."/>
            <person name="Luo M.C."/>
            <person name="Dvorak J."/>
            <person name="Tong Y."/>
            <person name="Wang J."/>
            <person name="Yang H."/>
            <person name="Li Z."/>
            <person name="Wang D."/>
            <person name="Zhang A."/>
            <person name="Wang J."/>
        </authorList>
    </citation>
    <scope>NUCLEOTIDE SEQUENCE</scope>
    <source>
        <strain evidence="3">cv. G1812</strain>
    </source>
</reference>
<feature type="compositionally biased region" description="Low complexity" evidence="1">
    <location>
        <begin position="109"/>
        <end position="123"/>
    </location>
</feature>
<evidence type="ECO:0000256" key="1">
    <source>
        <dbReference type="SAM" id="MobiDB-lite"/>
    </source>
</evidence>
<organism evidence="2 3">
    <name type="scientific">Triticum urartu</name>
    <name type="common">Red wild einkorn</name>
    <name type="synonym">Crithodium urartu</name>
    <dbReference type="NCBI Taxonomy" id="4572"/>
    <lineage>
        <taxon>Eukaryota</taxon>
        <taxon>Viridiplantae</taxon>
        <taxon>Streptophyta</taxon>
        <taxon>Embryophyta</taxon>
        <taxon>Tracheophyta</taxon>
        <taxon>Spermatophyta</taxon>
        <taxon>Magnoliopsida</taxon>
        <taxon>Liliopsida</taxon>
        <taxon>Poales</taxon>
        <taxon>Poaceae</taxon>
        <taxon>BOP clade</taxon>
        <taxon>Pooideae</taxon>
        <taxon>Triticodae</taxon>
        <taxon>Triticeae</taxon>
        <taxon>Triticinae</taxon>
        <taxon>Triticum</taxon>
    </lineage>
</organism>
<dbReference type="Gramene" id="TuG1812G0200004416.01.T01">
    <property type="protein sequence ID" value="TuG1812G0200004416.01.T01"/>
    <property type="gene ID" value="TuG1812G0200004416.01"/>
</dbReference>